<evidence type="ECO:0000256" key="1">
    <source>
        <dbReference type="ARBA" id="ARBA00007626"/>
    </source>
</evidence>
<feature type="repeat" description="PPR" evidence="3">
    <location>
        <begin position="233"/>
        <end position="263"/>
    </location>
</feature>
<dbReference type="PROSITE" id="PS51375">
    <property type="entry name" value="PPR"/>
    <property type="match status" value="7"/>
</dbReference>
<feature type="repeat" description="PPR" evidence="3">
    <location>
        <begin position="372"/>
        <end position="406"/>
    </location>
</feature>
<comment type="caution">
    <text evidence="5">The sequence shown here is derived from an EMBL/GenBank/DDBJ whole genome shotgun (WGS) entry which is preliminary data.</text>
</comment>
<evidence type="ECO:0000256" key="2">
    <source>
        <dbReference type="ARBA" id="ARBA00022737"/>
    </source>
</evidence>
<dbReference type="Proteomes" id="UP001603857">
    <property type="component" value="Unassembled WGS sequence"/>
</dbReference>
<feature type="repeat" description="PPR" evidence="3">
    <location>
        <begin position="408"/>
        <end position="442"/>
    </location>
</feature>
<dbReference type="SUPFAM" id="SSF81901">
    <property type="entry name" value="HCP-like"/>
    <property type="match status" value="1"/>
</dbReference>
<feature type="region of interest" description="Disordered" evidence="4">
    <location>
        <begin position="50"/>
        <end position="116"/>
    </location>
</feature>
<dbReference type="InterPro" id="IPR002885">
    <property type="entry name" value="PPR_rpt"/>
</dbReference>
<keyword evidence="6" id="KW-1185">Reference proteome</keyword>
<evidence type="ECO:0000313" key="6">
    <source>
        <dbReference type="Proteomes" id="UP001603857"/>
    </source>
</evidence>
<feature type="repeat" description="PPR" evidence="3">
    <location>
        <begin position="443"/>
        <end position="477"/>
    </location>
</feature>
<dbReference type="PANTHER" id="PTHR47934">
    <property type="entry name" value="PENTATRICOPEPTIDE REPEAT-CONTAINING PROTEIN PET309, MITOCHONDRIAL"/>
    <property type="match status" value="1"/>
</dbReference>
<accession>A0ABD1LYC2</accession>
<proteinExistence type="inferred from homology"/>
<evidence type="ECO:0000256" key="4">
    <source>
        <dbReference type="SAM" id="MobiDB-lite"/>
    </source>
</evidence>
<sequence>MAAEEDRSSRLVASCAVEEGLWERVARFKGSTTESLKRQGKAWFLPRLDRTTGSLSSAPPYKSTTTHRSFRRRFSPLPSSSSSESSDSSSTLAASISKSRQLPAAPNGGVSDTRYSTRTPHNYQRIVKLIRNYVEKKIHYLLLLLLYRIYYSKIHLQTIFNITIMIRDRLKHPCVTVTILATIGMRIRSWCTKGLGFSHTTLFLVSERYVSAGKPHRAVNLFLSMHHHGCRQDLHSFNTILDILCKSKRVEMAHHLFKTLRHKFRADSVTYNTIANGYCIAKRTPMALKVLKEMVERGIRPTAVTYNTMLKGYFRNRQLKEAWEFYLEMKKRKCEIDVVTYTTVIHGFGVAGEVKKARRVFDEMVKEGVAPSVVTYNALIQVLCKKESVESAVVVFEEMVGEGLCVPNVTTYNVVIRGLCHAGDMERALGFVGRMEEHGLRASVQTYNVLIRYFCDAGEIERGLEVFEKMGGSECLPNLDTYNVLICAMFVRKKSEDLVVAGKLLMEMVDRGFVPTKFTFNRVLNGLVLTGNQEFAKEILRKQSECSRVVRRLKL</sequence>
<dbReference type="Pfam" id="PF01535">
    <property type="entry name" value="PPR"/>
    <property type="match status" value="3"/>
</dbReference>
<evidence type="ECO:0000256" key="3">
    <source>
        <dbReference type="PROSITE-ProRule" id="PRU00708"/>
    </source>
</evidence>
<dbReference type="EMBL" id="JBGMDY010000007">
    <property type="protein sequence ID" value="KAL2328508.1"/>
    <property type="molecule type" value="Genomic_DNA"/>
</dbReference>
<evidence type="ECO:0008006" key="7">
    <source>
        <dbReference type="Google" id="ProtNLM"/>
    </source>
</evidence>
<protein>
    <recommendedName>
        <fullName evidence="7">Pentatricopeptide repeat-containing protein</fullName>
    </recommendedName>
</protein>
<dbReference type="InterPro" id="IPR011990">
    <property type="entry name" value="TPR-like_helical_dom_sf"/>
</dbReference>
<feature type="repeat" description="PPR" evidence="3">
    <location>
        <begin position="337"/>
        <end position="371"/>
    </location>
</feature>
<feature type="repeat" description="PPR" evidence="3">
    <location>
        <begin position="267"/>
        <end position="301"/>
    </location>
</feature>
<reference evidence="5 6" key="1">
    <citation type="submission" date="2024-08" db="EMBL/GenBank/DDBJ databases">
        <title>Insights into the chromosomal genome structure of Flemingia macrophylla.</title>
        <authorList>
            <person name="Ding Y."/>
            <person name="Zhao Y."/>
            <person name="Bi W."/>
            <person name="Wu M."/>
            <person name="Zhao G."/>
            <person name="Gong Y."/>
            <person name="Li W."/>
            <person name="Zhang P."/>
        </authorList>
    </citation>
    <scope>NUCLEOTIDE SEQUENCE [LARGE SCALE GENOMIC DNA]</scope>
    <source>
        <strain evidence="5">DYQJB</strain>
        <tissue evidence="5">Leaf</tissue>
    </source>
</reference>
<dbReference type="Pfam" id="PF13041">
    <property type="entry name" value="PPR_2"/>
    <property type="match status" value="3"/>
</dbReference>
<comment type="similarity">
    <text evidence="1">Belongs to the PPR family. P subfamily.</text>
</comment>
<name>A0ABD1LYC2_9FABA</name>
<dbReference type="Gene3D" id="1.25.40.10">
    <property type="entry name" value="Tetratricopeptide repeat domain"/>
    <property type="match status" value="3"/>
</dbReference>
<dbReference type="InterPro" id="IPR051114">
    <property type="entry name" value="Mito_RNA_Proc_CCM1"/>
</dbReference>
<keyword evidence="2" id="KW-0677">Repeat</keyword>
<gene>
    <name evidence="5" type="ORF">Fmac_021935</name>
</gene>
<dbReference type="PANTHER" id="PTHR47934:SF6">
    <property type="entry name" value="MITOCHONDRIAL GROUP I INTRON SPLICING FACTOR CCM1-RELATED"/>
    <property type="match status" value="1"/>
</dbReference>
<dbReference type="NCBIfam" id="TIGR00756">
    <property type="entry name" value="PPR"/>
    <property type="match status" value="7"/>
</dbReference>
<feature type="repeat" description="PPR" evidence="3">
    <location>
        <begin position="302"/>
        <end position="336"/>
    </location>
</feature>
<feature type="compositionally biased region" description="Low complexity" evidence="4">
    <location>
        <begin position="75"/>
        <end position="100"/>
    </location>
</feature>
<dbReference type="AlphaFoldDB" id="A0ABD1LYC2"/>
<organism evidence="5 6">
    <name type="scientific">Flemingia macrophylla</name>
    <dbReference type="NCBI Taxonomy" id="520843"/>
    <lineage>
        <taxon>Eukaryota</taxon>
        <taxon>Viridiplantae</taxon>
        <taxon>Streptophyta</taxon>
        <taxon>Embryophyta</taxon>
        <taxon>Tracheophyta</taxon>
        <taxon>Spermatophyta</taxon>
        <taxon>Magnoliopsida</taxon>
        <taxon>eudicotyledons</taxon>
        <taxon>Gunneridae</taxon>
        <taxon>Pentapetalae</taxon>
        <taxon>rosids</taxon>
        <taxon>fabids</taxon>
        <taxon>Fabales</taxon>
        <taxon>Fabaceae</taxon>
        <taxon>Papilionoideae</taxon>
        <taxon>50 kb inversion clade</taxon>
        <taxon>NPAAA clade</taxon>
        <taxon>indigoferoid/millettioid clade</taxon>
        <taxon>Phaseoleae</taxon>
        <taxon>Flemingia</taxon>
    </lineage>
</organism>
<evidence type="ECO:0000313" key="5">
    <source>
        <dbReference type="EMBL" id="KAL2328508.1"/>
    </source>
</evidence>